<proteinExistence type="predicted"/>
<dbReference type="RefSeq" id="XP_025346319.1">
    <property type="nucleotide sequence ID" value="XM_025489991.1"/>
</dbReference>
<dbReference type="GO" id="GO:0000278">
    <property type="term" value="P:mitotic cell cycle"/>
    <property type="evidence" value="ECO:0007669"/>
    <property type="project" value="TreeGrafter"/>
</dbReference>
<name>A0A316U1A1_9BASI</name>
<dbReference type="GO" id="GO:0005634">
    <property type="term" value="C:nucleus"/>
    <property type="evidence" value="ECO:0007669"/>
    <property type="project" value="TreeGrafter"/>
</dbReference>
<dbReference type="Proteomes" id="UP000245942">
    <property type="component" value="Unassembled WGS sequence"/>
</dbReference>
<sequence>LAALTESSGTRGGEFVTLLSAQVVTGVYPTILLDAWDRYDTRMGGSENIRPSDAEGAENQLYCLLHLSDGGEDVESVSLTSWTQALTIFAQTVDLLARGEEEVQFEHRDLHWGNVLVEKLAAPEDDEPQLIALCWPDLLEADKSRLRTTIIDYTLSRAQLTSSTLATCDLYSQKSLFRGDAEEDYQFEVYRLMRSHVRSAARQVAGEDADEKKGFYPGTNVIWCHYLVRKLL</sequence>
<dbReference type="Pfam" id="PF12330">
    <property type="entry name" value="Haspin_kinase"/>
    <property type="match status" value="1"/>
</dbReference>
<protein>
    <submittedName>
        <fullName evidence="1">Uncharacterized protein</fullName>
    </submittedName>
</protein>
<reference evidence="1 2" key="1">
    <citation type="journal article" date="2018" name="Mol. Biol. Evol.">
        <title>Broad Genomic Sampling Reveals a Smut Pathogenic Ancestry of the Fungal Clade Ustilaginomycotina.</title>
        <authorList>
            <person name="Kijpornyongpan T."/>
            <person name="Mondo S.J."/>
            <person name="Barry K."/>
            <person name="Sandor L."/>
            <person name="Lee J."/>
            <person name="Lipzen A."/>
            <person name="Pangilinan J."/>
            <person name="LaButti K."/>
            <person name="Hainaut M."/>
            <person name="Henrissat B."/>
            <person name="Grigoriev I.V."/>
            <person name="Spatafora J.W."/>
            <person name="Aime M.C."/>
        </authorList>
    </citation>
    <scope>NUCLEOTIDE SEQUENCE [LARGE SCALE GENOMIC DNA]</scope>
    <source>
        <strain evidence="1 2">MCA 4718</strain>
    </source>
</reference>
<organism evidence="1 2">
    <name type="scientific">Pseudomicrostroma glucosiphilum</name>
    <dbReference type="NCBI Taxonomy" id="1684307"/>
    <lineage>
        <taxon>Eukaryota</taxon>
        <taxon>Fungi</taxon>
        <taxon>Dikarya</taxon>
        <taxon>Basidiomycota</taxon>
        <taxon>Ustilaginomycotina</taxon>
        <taxon>Exobasidiomycetes</taxon>
        <taxon>Microstromatales</taxon>
        <taxon>Microstromatales incertae sedis</taxon>
        <taxon>Pseudomicrostroma</taxon>
    </lineage>
</organism>
<dbReference type="SUPFAM" id="SSF56112">
    <property type="entry name" value="Protein kinase-like (PK-like)"/>
    <property type="match status" value="1"/>
</dbReference>
<feature type="non-terminal residue" evidence="1">
    <location>
        <position position="1"/>
    </location>
</feature>
<gene>
    <name evidence="1" type="ORF">BCV69DRAFT_240065</name>
</gene>
<dbReference type="PANTHER" id="PTHR24419">
    <property type="entry name" value="INTERLEUKIN-1 RECEPTOR-ASSOCIATED KINASE"/>
    <property type="match status" value="1"/>
</dbReference>
<dbReference type="GO" id="GO:0072354">
    <property type="term" value="F:histone H3T3 kinase activity"/>
    <property type="evidence" value="ECO:0007669"/>
    <property type="project" value="TreeGrafter"/>
</dbReference>
<dbReference type="EMBL" id="KZ819332">
    <property type="protein sequence ID" value="PWN19159.1"/>
    <property type="molecule type" value="Genomic_DNA"/>
</dbReference>
<dbReference type="PANTHER" id="PTHR24419:SF18">
    <property type="entry name" value="SERINE_THREONINE-PROTEIN KINASE HASPIN"/>
    <property type="match status" value="1"/>
</dbReference>
<dbReference type="Gene3D" id="3.30.200.20">
    <property type="entry name" value="Phosphorylase Kinase, domain 1"/>
    <property type="match status" value="1"/>
</dbReference>
<keyword evidence="2" id="KW-1185">Reference proteome</keyword>
<accession>A0A316U1A1</accession>
<dbReference type="AlphaFoldDB" id="A0A316U1A1"/>
<feature type="non-terminal residue" evidence="1">
    <location>
        <position position="232"/>
    </location>
</feature>
<dbReference type="InterPro" id="IPR011009">
    <property type="entry name" value="Kinase-like_dom_sf"/>
</dbReference>
<dbReference type="GO" id="GO:0035556">
    <property type="term" value="P:intracellular signal transduction"/>
    <property type="evidence" value="ECO:0007669"/>
    <property type="project" value="TreeGrafter"/>
</dbReference>
<dbReference type="OrthoDB" id="5327538at2759"/>
<dbReference type="Gene3D" id="1.10.510.10">
    <property type="entry name" value="Transferase(Phosphotransferase) domain 1"/>
    <property type="match status" value="1"/>
</dbReference>
<dbReference type="STRING" id="1684307.A0A316U1A1"/>
<dbReference type="GeneID" id="37011725"/>
<dbReference type="GO" id="GO:0005737">
    <property type="term" value="C:cytoplasm"/>
    <property type="evidence" value="ECO:0007669"/>
    <property type="project" value="TreeGrafter"/>
</dbReference>
<evidence type="ECO:0000313" key="2">
    <source>
        <dbReference type="Proteomes" id="UP000245942"/>
    </source>
</evidence>
<evidence type="ECO:0000313" key="1">
    <source>
        <dbReference type="EMBL" id="PWN19159.1"/>
    </source>
</evidence>